<feature type="region of interest" description="Disordered" evidence="1">
    <location>
        <begin position="1"/>
        <end position="69"/>
    </location>
</feature>
<evidence type="ECO:0000313" key="3">
    <source>
        <dbReference type="Proteomes" id="UP001386437"/>
    </source>
</evidence>
<gene>
    <name evidence="2" type="ORF">H3V53_36045</name>
</gene>
<protein>
    <submittedName>
        <fullName evidence="2">Uncharacterized protein</fullName>
    </submittedName>
</protein>
<dbReference type="Proteomes" id="UP001386437">
    <property type="component" value="Unassembled WGS sequence"/>
</dbReference>
<proteinExistence type="predicted"/>
<name>A0ABU8J3E6_9BURK</name>
<evidence type="ECO:0000256" key="1">
    <source>
        <dbReference type="SAM" id="MobiDB-lite"/>
    </source>
</evidence>
<evidence type="ECO:0000313" key="2">
    <source>
        <dbReference type="EMBL" id="MEI6002346.1"/>
    </source>
</evidence>
<dbReference type="EMBL" id="JACFYJ010000106">
    <property type="protein sequence ID" value="MEI6002346.1"/>
    <property type="molecule type" value="Genomic_DNA"/>
</dbReference>
<accession>A0ABU8J3E6</accession>
<organism evidence="2 3">
    <name type="scientific">Paraburkholderia bengalensis</name>
    <dbReference type="NCBI Taxonomy" id="2747562"/>
    <lineage>
        <taxon>Bacteria</taxon>
        <taxon>Pseudomonadati</taxon>
        <taxon>Pseudomonadota</taxon>
        <taxon>Betaproteobacteria</taxon>
        <taxon>Burkholderiales</taxon>
        <taxon>Burkholderiaceae</taxon>
        <taxon>Paraburkholderia</taxon>
    </lineage>
</organism>
<reference evidence="2 3" key="1">
    <citation type="journal article" date="2022" name="Arch. Microbiol.">
        <title>Paraburkholderia bengalensis sp. nov. isolated from roots of Oryza sativa, IR64.</title>
        <authorList>
            <person name="Nag P."/>
            <person name="Mondal N."/>
            <person name="Sarkar J."/>
            <person name="Das S."/>
        </authorList>
    </citation>
    <scope>NUCLEOTIDE SEQUENCE [LARGE SCALE GENOMIC DNA]</scope>
    <source>
        <strain evidence="2 3">IR64_4_BI</strain>
    </source>
</reference>
<keyword evidence="3" id="KW-1185">Reference proteome</keyword>
<feature type="compositionally biased region" description="Polar residues" evidence="1">
    <location>
        <begin position="22"/>
        <end position="35"/>
    </location>
</feature>
<dbReference type="RefSeq" id="WP_054925380.1">
    <property type="nucleotide sequence ID" value="NZ_JACFYJ010000106.1"/>
</dbReference>
<comment type="caution">
    <text evidence="2">The sequence shown here is derived from an EMBL/GenBank/DDBJ whole genome shotgun (WGS) entry which is preliminary data.</text>
</comment>
<sequence length="69" mass="7470">MTTGQKQQQGGQGTPADRDPAGSNQDQNQDQTFETDISETGEDGTTVRQAEVREDDLSETKPPSQDDNS</sequence>